<dbReference type="GO" id="GO:0010179">
    <property type="term" value="F:IAA-Ala conjugate hydrolase activity"/>
    <property type="evidence" value="ECO:0007669"/>
    <property type="project" value="TreeGrafter"/>
</dbReference>
<evidence type="ECO:0000256" key="5">
    <source>
        <dbReference type="PIRSR" id="PIRSR005962-1"/>
    </source>
</evidence>
<keyword evidence="6" id="KW-0812">Transmembrane</keyword>
<evidence type="ECO:0000313" key="8">
    <source>
        <dbReference type="EMBL" id="KAK7255522.1"/>
    </source>
</evidence>
<gene>
    <name evidence="8" type="ORF">RIF29_28935</name>
</gene>
<evidence type="ECO:0000313" key="9">
    <source>
        <dbReference type="Proteomes" id="UP001372338"/>
    </source>
</evidence>
<feature type="domain" description="Peptidase M20 dimerisation" evidence="7">
    <location>
        <begin position="210"/>
        <end position="304"/>
    </location>
</feature>
<organism evidence="8 9">
    <name type="scientific">Crotalaria pallida</name>
    <name type="common">Smooth rattlebox</name>
    <name type="synonym">Crotalaria striata</name>
    <dbReference type="NCBI Taxonomy" id="3830"/>
    <lineage>
        <taxon>Eukaryota</taxon>
        <taxon>Viridiplantae</taxon>
        <taxon>Streptophyta</taxon>
        <taxon>Embryophyta</taxon>
        <taxon>Tracheophyta</taxon>
        <taxon>Spermatophyta</taxon>
        <taxon>Magnoliopsida</taxon>
        <taxon>eudicotyledons</taxon>
        <taxon>Gunneridae</taxon>
        <taxon>Pentapetalae</taxon>
        <taxon>rosids</taxon>
        <taxon>fabids</taxon>
        <taxon>Fabales</taxon>
        <taxon>Fabaceae</taxon>
        <taxon>Papilionoideae</taxon>
        <taxon>50 kb inversion clade</taxon>
        <taxon>genistoids sensu lato</taxon>
        <taxon>core genistoids</taxon>
        <taxon>Crotalarieae</taxon>
        <taxon>Crotalaria</taxon>
    </lineage>
</organism>
<dbReference type="NCBIfam" id="TIGR01891">
    <property type="entry name" value="amidohydrolases"/>
    <property type="match status" value="1"/>
</dbReference>
<dbReference type="AlphaFoldDB" id="A0AAN9EDP3"/>
<feature type="binding site" evidence="5">
    <location>
        <position position="186"/>
    </location>
    <ligand>
        <name>Mn(2+)</name>
        <dbReference type="ChEBI" id="CHEBI:29035"/>
        <label>2</label>
    </ligand>
</feature>
<dbReference type="PANTHER" id="PTHR11014">
    <property type="entry name" value="PEPTIDASE M20 FAMILY MEMBER"/>
    <property type="match status" value="1"/>
</dbReference>
<comment type="caution">
    <text evidence="8">The sequence shown here is derived from an EMBL/GenBank/DDBJ whole genome shotgun (WGS) entry which is preliminary data.</text>
</comment>
<dbReference type="PANTHER" id="PTHR11014:SF55">
    <property type="entry name" value="IAA-AMINO ACID HYDROLASE ILR1-LIKE 4"/>
    <property type="match status" value="1"/>
</dbReference>
<dbReference type="GO" id="GO:0005783">
    <property type="term" value="C:endoplasmic reticulum"/>
    <property type="evidence" value="ECO:0007669"/>
    <property type="project" value="TreeGrafter"/>
</dbReference>
<feature type="transmembrane region" description="Helical" evidence="6">
    <location>
        <begin position="6"/>
        <end position="28"/>
    </location>
</feature>
<keyword evidence="5" id="KW-0479">Metal-binding</keyword>
<dbReference type="SUPFAM" id="SSF53187">
    <property type="entry name" value="Zn-dependent exopeptidases"/>
    <property type="match status" value="1"/>
</dbReference>
<evidence type="ECO:0000256" key="3">
    <source>
        <dbReference type="ARBA" id="ARBA00022801"/>
    </source>
</evidence>
<name>A0AAN9EDP3_CROPI</name>
<dbReference type="Proteomes" id="UP001372338">
    <property type="component" value="Unassembled WGS sequence"/>
</dbReference>
<dbReference type="PIRSF" id="PIRSF005962">
    <property type="entry name" value="Pept_M20D_amidohydro"/>
    <property type="match status" value="1"/>
</dbReference>
<evidence type="ECO:0000256" key="2">
    <source>
        <dbReference type="ARBA" id="ARBA00022729"/>
    </source>
</evidence>
<evidence type="ECO:0000256" key="1">
    <source>
        <dbReference type="ARBA" id="ARBA00006153"/>
    </source>
</evidence>
<feature type="binding site" evidence="5">
    <location>
        <position position="128"/>
    </location>
    <ligand>
        <name>Mn(2+)</name>
        <dbReference type="ChEBI" id="CHEBI:29035"/>
        <label>2</label>
    </ligand>
</feature>
<dbReference type="GO" id="GO:0009850">
    <property type="term" value="P:auxin metabolic process"/>
    <property type="evidence" value="ECO:0007669"/>
    <property type="project" value="InterPro"/>
</dbReference>
<dbReference type="SUPFAM" id="SSF55031">
    <property type="entry name" value="Bacterial exopeptidase dimerisation domain"/>
    <property type="match status" value="1"/>
</dbReference>
<sequence length="426" mass="47034">MGLSNWFHFLTLFHLFVATPIFSLINFFDEAKKPEVFDWMVKIRRKIHEYPELGYEEFETSKLIRSELDKLGIPYRHPVAVTGVIGYIGTGKPPFVALRADMDALALQEKVEWEHKSKVPGKMHACGHDAHVAMLLGAAKILKEHEKEIQGTVVLVFQPAEEGGGGAKKIVEFGALENVTAIFGLHITPRYPIGEVASRSGLVYARSGFFEATISGKGGHAAIPQHSIDPILAASNVIISLQHLVSREADPLDSQVVSIGNFQGGSAFNVIPDSVTIGGTFRALSKESFMQLRLRIEQIITSQAAVNRCNVTVNFLDEEKPFFPATVNNGELHEHFQNVAGNFPGIKKVNEIMRPSMGAEDFSFYQEVIPGYYFVLGMQDTLQERLASGHSPYYKVNEDALPYGAALHAALAASYLQKLHQDITVV</sequence>
<keyword evidence="2" id="KW-0732">Signal</keyword>
<dbReference type="InterPro" id="IPR011650">
    <property type="entry name" value="Peptidase_M20_dimer"/>
</dbReference>
<evidence type="ECO:0000256" key="4">
    <source>
        <dbReference type="ARBA" id="ARBA00023211"/>
    </source>
</evidence>
<comment type="similarity">
    <text evidence="1">Belongs to the peptidase M20 family.</text>
</comment>
<accession>A0AAN9EDP3</accession>
<feature type="binding site" evidence="5">
    <location>
        <position position="162"/>
    </location>
    <ligand>
        <name>Mn(2+)</name>
        <dbReference type="ChEBI" id="CHEBI:29035"/>
        <label>2</label>
    </ligand>
</feature>
<keyword evidence="6" id="KW-1133">Transmembrane helix</keyword>
<dbReference type="CDD" id="cd08017">
    <property type="entry name" value="M20_IAA_Hyd"/>
    <property type="match status" value="1"/>
</dbReference>
<evidence type="ECO:0000259" key="7">
    <source>
        <dbReference type="Pfam" id="PF07687"/>
    </source>
</evidence>
<dbReference type="FunFam" id="3.30.70.360:FF:000001">
    <property type="entry name" value="N-acetyldiaminopimelate deacetylase"/>
    <property type="match status" value="1"/>
</dbReference>
<dbReference type="Gene3D" id="3.40.630.10">
    <property type="entry name" value="Zn peptidases"/>
    <property type="match status" value="1"/>
</dbReference>
<dbReference type="InterPro" id="IPR017439">
    <property type="entry name" value="Amidohydrolase"/>
</dbReference>
<keyword evidence="6" id="KW-0472">Membrane</keyword>
<dbReference type="Pfam" id="PF07687">
    <property type="entry name" value="M20_dimer"/>
    <property type="match status" value="1"/>
</dbReference>
<proteinExistence type="inferred from homology"/>
<dbReference type="GO" id="GO:0046872">
    <property type="term" value="F:metal ion binding"/>
    <property type="evidence" value="ECO:0007669"/>
    <property type="project" value="UniProtKB-KW"/>
</dbReference>
<evidence type="ECO:0000256" key="6">
    <source>
        <dbReference type="SAM" id="Phobius"/>
    </source>
</evidence>
<keyword evidence="3" id="KW-0378">Hydrolase</keyword>
<comment type="cofactor">
    <cofactor evidence="5">
        <name>Mn(2+)</name>
        <dbReference type="ChEBI" id="CHEBI:29035"/>
    </cofactor>
    <text evidence="5">The Mn(2+) ion enhances activity.</text>
</comment>
<feature type="binding site" evidence="5">
    <location>
        <position position="126"/>
    </location>
    <ligand>
        <name>Mn(2+)</name>
        <dbReference type="ChEBI" id="CHEBI:29035"/>
        <label>2</label>
    </ligand>
</feature>
<dbReference type="Gene3D" id="3.30.70.360">
    <property type="match status" value="1"/>
</dbReference>
<keyword evidence="9" id="KW-1185">Reference proteome</keyword>
<protein>
    <recommendedName>
        <fullName evidence="7">Peptidase M20 dimerisation domain-containing protein</fullName>
    </recommendedName>
</protein>
<keyword evidence="4 5" id="KW-0464">Manganese</keyword>
<dbReference type="InterPro" id="IPR044757">
    <property type="entry name" value="ILR1-like_Hyd"/>
</dbReference>
<dbReference type="Pfam" id="PF01546">
    <property type="entry name" value="Peptidase_M20"/>
    <property type="match status" value="1"/>
</dbReference>
<feature type="binding site" evidence="5">
    <location>
        <position position="390"/>
    </location>
    <ligand>
        <name>Mn(2+)</name>
        <dbReference type="ChEBI" id="CHEBI:29035"/>
        <label>2</label>
    </ligand>
</feature>
<reference evidence="8 9" key="1">
    <citation type="submission" date="2024-01" db="EMBL/GenBank/DDBJ databases">
        <title>The genomes of 5 underutilized Papilionoideae crops provide insights into root nodulation and disease resistanc.</title>
        <authorList>
            <person name="Yuan L."/>
        </authorList>
    </citation>
    <scope>NUCLEOTIDE SEQUENCE [LARGE SCALE GENOMIC DNA]</scope>
    <source>
        <strain evidence="8">ZHUSHIDOU_FW_LH</strain>
        <tissue evidence="8">Leaf</tissue>
    </source>
</reference>
<dbReference type="InterPro" id="IPR036264">
    <property type="entry name" value="Bact_exopeptidase_dim_dom"/>
</dbReference>
<dbReference type="EMBL" id="JAYWIO010000006">
    <property type="protein sequence ID" value="KAK7255522.1"/>
    <property type="molecule type" value="Genomic_DNA"/>
</dbReference>
<dbReference type="InterPro" id="IPR002933">
    <property type="entry name" value="Peptidase_M20"/>
</dbReference>